<feature type="non-terminal residue" evidence="7">
    <location>
        <position position="1"/>
    </location>
</feature>
<organism evidence="7">
    <name type="scientific">marine sediment metagenome</name>
    <dbReference type="NCBI Taxonomy" id="412755"/>
    <lineage>
        <taxon>unclassified sequences</taxon>
        <taxon>metagenomes</taxon>
        <taxon>ecological metagenomes</taxon>
    </lineage>
</organism>
<dbReference type="Pfam" id="PF01799">
    <property type="entry name" value="Fer2_2"/>
    <property type="match status" value="1"/>
</dbReference>
<accession>X1AWG9</accession>
<dbReference type="Gene3D" id="3.10.20.30">
    <property type="match status" value="1"/>
</dbReference>
<dbReference type="GO" id="GO:0051537">
    <property type="term" value="F:2 iron, 2 sulfur cluster binding"/>
    <property type="evidence" value="ECO:0007669"/>
    <property type="project" value="UniProtKB-KW"/>
</dbReference>
<dbReference type="InterPro" id="IPR036010">
    <property type="entry name" value="2Fe-2S_ferredoxin-like_sf"/>
</dbReference>
<gene>
    <name evidence="7" type="ORF">S01H4_02566</name>
</gene>
<dbReference type="AlphaFoldDB" id="X1AWG9"/>
<dbReference type="InterPro" id="IPR002888">
    <property type="entry name" value="2Fe-2S-bd"/>
</dbReference>
<dbReference type="GO" id="GO:0046872">
    <property type="term" value="F:metal ion binding"/>
    <property type="evidence" value="ECO:0007669"/>
    <property type="project" value="UniProtKB-KW"/>
</dbReference>
<keyword evidence="4" id="KW-0408">Iron</keyword>
<evidence type="ECO:0000256" key="3">
    <source>
        <dbReference type="ARBA" id="ARBA00023002"/>
    </source>
</evidence>
<evidence type="ECO:0000256" key="2">
    <source>
        <dbReference type="ARBA" id="ARBA00022723"/>
    </source>
</evidence>
<dbReference type="FunFam" id="1.10.150.120:FF:000003">
    <property type="entry name" value="Carbon monoxide dehydrogenase, small subunit"/>
    <property type="match status" value="1"/>
</dbReference>
<name>X1AWG9_9ZZZZ</name>
<proteinExistence type="predicted"/>
<dbReference type="PANTHER" id="PTHR44379">
    <property type="entry name" value="OXIDOREDUCTASE WITH IRON-SULFUR SUBUNIT"/>
    <property type="match status" value="1"/>
</dbReference>
<dbReference type="Gene3D" id="1.10.150.120">
    <property type="entry name" value="[2Fe-2S]-binding domain"/>
    <property type="match status" value="1"/>
</dbReference>
<sequence>GACTVLVNNKPVNSCLMLAVEVDGKEILTIEGLSDGINLDSIQESFLKHNAIQCGYCTPGMVMSAKALLNRNPHPTEEDVKEALAGNLCRCTGYQRIINAVLDIAKKGGKK</sequence>
<keyword evidence="1" id="KW-0001">2Fe-2S</keyword>
<dbReference type="EMBL" id="BART01000567">
    <property type="protein sequence ID" value="GAG73562.1"/>
    <property type="molecule type" value="Genomic_DNA"/>
</dbReference>
<dbReference type="GO" id="GO:0016491">
    <property type="term" value="F:oxidoreductase activity"/>
    <property type="evidence" value="ECO:0007669"/>
    <property type="project" value="UniProtKB-KW"/>
</dbReference>
<protein>
    <recommendedName>
        <fullName evidence="6">[2Fe-2S]-binding domain-containing protein</fullName>
    </recommendedName>
</protein>
<evidence type="ECO:0000256" key="1">
    <source>
        <dbReference type="ARBA" id="ARBA00022714"/>
    </source>
</evidence>
<evidence type="ECO:0000259" key="6">
    <source>
        <dbReference type="Pfam" id="PF01799"/>
    </source>
</evidence>
<keyword evidence="5" id="KW-0411">Iron-sulfur</keyword>
<keyword evidence="3" id="KW-0560">Oxidoreductase</keyword>
<dbReference type="InterPro" id="IPR036884">
    <property type="entry name" value="2Fe-2S-bd_dom_sf"/>
</dbReference>
<evidence type="ECO:0000313" key="7">
    <source>
        <dbReference type="EMBL" id="GAG73562.1"/>
    </source>
</evidence>
<reference evidence="7" key="1">
    <citation type="journal article" date="2014" name="Front. Microbiol.">
        <title>High frequency of phylogenetically diverse reductive dehalogenase-homologous genes in deep subseafloor sedimentary metagenomes.</title>
        <authorList>
            <person name="Kawai M."/>
            <person name="Futagami T."/>
            <person name="Toyoda A."/>
            <person name="Takaki Y."/>
            <person name="Nishi S."/>
            <person name="Hori S."/>
            <person name="Arai W."/>
            <person name="Tsubouchi T."/>
            <person name="Morono Y."/>
            <person name="Uchiyama I."/>
            <person name="Ito T."/>
            <person name="Fujiyama A."/>
            <person name="Inagaki F."/>
            <person name="Takami H."/>
        </authorList>
    </citation>
    <scope>NUCLEOTIDE SEQUENCE</scope>
    <source>
        <strain evidence="7">Expedition CK06-06</strain>
    </source>
</reference>
<keyword evidence="2" id="KW-0479">Metal-binding</keyword>
<dbReference type="InterPro" id="IPR012675">
    <property type="entry name" value="Beta-grasp_dom_sf"/>
</dbReference>
<comment type="caution">
    <text evidence="7">The sequence shown here is derived from an EMBL/GenBank/DDBJ whole genome shotgun (WGS) entry which is preliminary data.</text>
</comment>
<evidence type="ECO:0000256" key="5">
    <source>
        <dbReference type="ARBA" id="ARBA00023014"/>
    </source>
</evidence>
<dbReference type="SUPFAM" id="SSF47741">
    <property type="entry name" value="CO dehydrogenase ISP C-domain like"/>
    <property type="match status" value="1"/>
</dbReference>
<feature type="domain" description="[2Fe-2S]-binding" evidence="6">
    <location>
        <begin position="29"/>
        <end position="101"/>
    </location>
</feature>
<dbReference type="InterPro" id="IPR051452">
    <property type="entry name" value="Diverse_Oxidoreductases"/>
</dbReference>
<evidence type="ECO:0000256" key="4">
    <source>
        <dbReference type="ARBA" id="ARBA00023004"/>
    </source>
</evidence>
<dbReference type="PANTHER" id="PTHR44379:SF5">
    <property type="entry name" value="OXIDOREDUCTASE WITH IRON-SULFUR SUBUNIT"/>
    <property type="match status" value="1"/>
</dbReference>
<dbReference type="SUPFAM" id="SSF54292">
    <property type="entry name" value="2Fe-2S ferredoxin-like"/>
    <property type="match status" value="1"/>
</dbReference>